<dbReference type="CDD" id="cd04301">
    <property type="entry name" value="NAT_SF"/>
    <property type="match status" value="1"/>
</dbReference>
<keyword evidence="6 9" id="KW-0067">ATP-binding</keyword>
<dbReference type="PROSITE" id="PS51186">
    <property type="entry name" value="GNAT"/>
    <property type="match status" value="1"/>
</dbReference>
<dbReference type="InterPro" id="IPR013562">
    <property type="entry name" value="TmcA/NAT10_N"/>
</dbReference>
<dbReference type="Gene3D" id="3.40.630.30">
    <property type="match status" value="1"/>
</dbReference>
<dbReference type="PANTHER" id="PTHR10925">
    <property type="entry name" value="N-ACETYLTRANSFERASE 10"/>
    <property type="match status" value="1"/>
</dbReference>
<dbReference type="InterPro" id="IPR038321">
    <property type="entry name" value="TmcA_C_sf"/>
</dbReference>
<evidence type="ECO:0000256" key="6">
    <source>
        <dbReference type="ARBA" id="ARBA00022840"/>
    </source>
</evidence>
<dbReference type="EC" id="2.3.1.193" evidence="9"/>
<dbReference type="InterPro" id="IPR016181">
    <property type="entry name" value="Acyl_CoA_acyltransferase"/>
</dbReference>
<proteinExistence type="inferred from homology"/>
<dbReference type="EMBL" id="JBHTJN010000004">
    <property type="protein sequence ID" value="MFD0965640.1"/>
    <property type="molecule type" value="Genomic_DNA"/>
</dbReference>
<keyword evidence="8 9" id="KW-0012">Acyltransferase</keyword>
<dbReference type="Pfam" id="PF08351">
    <property type="entry name" value="TmcA_N"/>
    <property type="match status" value="1"/>
</dbReference>
<keyword evidence="12" id="KW-1185">Reference proteome</keyword>
<dbReference type="PANTHER" id="PTHR10925:SF5">
    <property type="entry name" value="RNA CYTIDINE ACETYLTRANSFERASE"/>
    <property type="match status" value="1"/>
</dbReference>
<evidence type="ECO:0000256" key="1">
    <source>
        <dbReference type="ARBA" id="ARBA00022490"/>
    </source>
</evidence>
<keyword evidence="4 9" id="KW-0819">tRNA processing</keyword>
<dbReference type="Pfam" id="PF05127">
    <property type="entry name" value="NAT10_TcmA_helicase"/>
    <property type="match status" value="1"/>
</dbReference>
<feature type="binding site" evidence="9">
    <location>
        <position position="320"/>
    </location>
    <ligand>
        <name>ATP</name>
        <dbReference type="ChEBI" id="CHEBI:30616"/>
    </ligand>
</feature>
<dbReference type="Gene3D" id="1.20.120.890">
    <property type="entry name" value="tRNA(Met) cytidine acetyltransferase, tail domain"/>
    <property type="match status" value="1"/>
</dbReference>
<comment type="subcellular location">
    <subcellularLocation>
        <location evidence="9">Cytoplasm</location>
    </subcellularLocation>
</comment>
<dbReference type="SUPFAM" id="SSF52540">
    <property type="entry name" value="P-loop containing nucleoside triphosphate hydrolases"/>
    <property type="match status" value="1"/>
</dbReference>
<dbReference type="InterPro" id="IPR033442">
    <property type="entry name" value="TmcA_tRNA_bind"/>
</dbReference>
<dbReference type="Gene3D" id="3.40.50.11040">
    <property type="match status" value="1"/>
</dbReference>
<dbReference type="RefSeq" id="WP_380818626.1">
    <property type="nucleotide sequence ID" value="NZ_JBHTJN010000004.1"/>
</dbReference>
<keyword evidence="1 9" id="KW-0963">Cytoplasm</keyword>
<keyword evidence="5 9" id="KW-0547">Nucleotide-binding</keyword>
<comment type="function">
    <text evidence="9">Catalyzes the formation of N(4)-acetylcytidine (ac(4)C) at the wobble position of tRNA(Met), by using acetyl-CoA as an acetyl donor and ATP (or GTP).</text>
</comment>
<evidence type="ECO:0000313" key="11">
    <source>
        <dbReference type="EMBL" id="MFD0965640.1"/>
    </source>
</evidence>
<dbReference type="Pfam" id="PF17176">
    <property type="entry name" value="tRNA_bind_3"/>
    <property type="match status" value="1"/>
</dbReference>
<dbReference type="InterPro" id="IPR007807">
    <property type="entry name" value="TcmA/NAT10_helicase"/>
</dbReference>
<evidence type="ECO:0000256" key="4">
    <source>
        <dbReference type="ARBA" id="ARBA00022694"/>
    </source>
</evidence>
<dbReference type="Proteomes" id="UP001596996">
    <property type="component" value="Unassembled WGS sequence"/>
</dbReference>
<comment type="caution">
    <text evidence="9">Lacks conserved residue(s) required for the propagation of feature annotation.</text>
</comment>
<feature type="binding site" evidence="9">
    <location>
        <position position="175"/>
    </location>
    <ligand>
        <name>ATP</name>
        <dbReference type="ChEBI" id="CHEBI:30616"/>
    </ligand>
</feature>
<gene>
    <name evidence="9" type="primary">tmcA</name>
    <name evidence="11" type="ORF">ACFQ02_02020</name>
</gene>
<comment type="caution">
    <text evidence="11">The sequence shown here is derived from an EMBL/GenBank/DDBJ whole genome shotgun (WGS) entry which is preliminary data.</text>
</comment>
<protein>
    <recommendedName>
        <fullName evidence="9">tRNA(Met) cytidine acetyltransferase TmcA</fullName>
        <ecNumber evidence="9">2.3.1.193</ecNumber>
    </recommendedName>
</protein>
<evidence type="ECO:0000256" key="2">
    <source>
        <dbReference type="ARBA" id="ARBA00022555"/>
    </source>
</evidence>
<evidence type="ECO:0000313" key="12">
    <source>
        <dbReference type="Proteomes" id="UP001596996"/>
    </source>
</evidence>
<feature type="domain" description="N-acetyltransferase" evidence="10">
    <location>
        <begin position="354"/>
        <end position="535"/>
    </location>
</feature>
<name>A0ABW3I7J4_9PAST</name>
<dbReference type="InterPro" id="IPR000182">
    <property type="entry name" value="GNAT_dom"/>
</dbReference>
<accession>A0ABW3I7J4</accession>
<comment type="similarity">
    <text evidence="9">Belongs to the TmcA family.</text>
</comment>
<dbReference type="InterPro" id="IPR027417">
    <property type="entry name" value="P-loop_NTPase"/>
</dbReference>
<reference evidence="12" key="1">
    <citation type="journal article" date="2019" name="Int. J. Syst. Evol. Microbiol.">
        <title>The Global Catalogue of Microorganisms (GCM) 10K type strain sequencing project: providing services to taxonomists for standard genome sequencing and annotation.</title>
        <authorList>
            <consortium name="The Broad Institute Genomics Platform"/>
            <consortium name="The Broad Institute Genome Sequencing Center for Infectious Disease"/>
            <person name="Wu L."/>
            <person name="Ma J."/>
        </authorList>
    </citation>
    <scope>NUCLEOTIDE SEQUENCE [LARGE SCALE GENOMIC DNA]</scope>
    <source>
        <strain evidence="12">CCUG 61707</strain>
    </source>
</reference>
<evidence type="ECO:0000256" key="8">
    <source>
        <dbReference type="ARBA" id="ARBA00023315"/>
    </source>
</evidence>
<organism evidence="11 12">
    <name type="scientific">Seminibacterium arietis</name>
    <dbReference type="NCBI Taxonomy" id="1173502"/>
    <lineage>
        <taxon>Bacteria</taxon>
        <taxon>Pseudomonadati</taxon>
        <taxon>Pseudomonadota</taxon>
        <taxon>Gammaproteobacteria</taxon>
        <taxon>Pasteurellales</taxon>
        <taxon>Pasteurellaceae</taxon>
        <taxon>Seminibacterium</taxon>
    </lineage>
</organism>
<keyword evidence="3 9" id="KW-0808">Transferase</keyword>
<dbReference type="Pfam" id="PF13718">
    <property type="entry name" value="GNAT_acetyltr_2"/>
    <property type="match status" value="2"/>
</dbReference>
<comment type="catalytic activity">
    <reaction evidence="9">
        <text>cytidine(34) in elongator tRNA(Met) + acetyl-CoA + ATP + H2O = N(4)-acetylcytidine(34) in elongator tRNA(Met) + ADP + phosphate + CoA + H(+)</text>
        <dbReference type="Rhea" id="RHEA:43788"/>
        <dbReference type="Rhea" id="RHEA-COMP:10693"/>
        <dbReference type="Rhea" id="RHEA-COMP:10694"/>
        <dbReference type="ChEBI" id="CHEBI:15377"/>
        <dbReference type="ChEBI" id="CHEBI:15378"/>
        <dbReference type="ChEBI" id="CHEBI:30616"/>
        <dbReference type="ChEBI" id="CHEBI:43474"/>
        <dbReference type="ChEBI" id="CHEBI:57287"/>
        <dbReference type="ChEBI" id="CHEBI:57288"/>
        <dbReference type="ChEBI" id="CHEBI:74900"/>
        <dbReference type="ChEBI" id="CHEBI:82748"/>
        <dbReference type="ChEBI" id="CHEBI:456216"/>
        <dbReference type="EC" id="2.3.1.193"/>
    </reaction>
</comment>
<dbReference type="InterPro" id="IPR024914">
    <property type="entry name" value="tRNA_acetyltr_TmcA"/>
</dbReference>
<keyword evidence="2 9" id="KW-0820">tRNA-binding</keyword>
<dbReference type="Gene3D" id="3.40.50.300">
    <property type="entry name" value="P-loop containing nucleotide triphosphate hydrolases"/>
    <property type="match status" value="1"/>
</dbReference>
<keyword evidence="7 9" id="KW-0694">RNA-binding</keyword>
<evidence type="ECO:0000256" key="9">
    <source>
        <dbReference type="HAMAP-Rule" id="MF_01886"/>
    </source>
</evidence>
<dbReference type="InterPro" id="IPR032672">
    <property type="entry name" value="TmcA/NAT10/Kre33"/>
</dbReference>
<feature type="binding site" evidence="9">
    <location>
        <position position="503"/>
    </location>
    <ligand>
        <name>acetyl-CoA</name>
        <dbReference type="ChEBI" id="CHEBI:57288"/>
    </ligand>
</feature>
<dbReference type="SUPFAM" id="SSF55729">
    <property type="entry name" value="Acyl-CoA N-acyltransferases (Nat)"/>
    <property type="match status" value="1"/>
</dbReference>
<evidence type="ECO:0000256" key="3">
    <source>
        <dbReference type="ARBA" id="ARBA00022679"/>
    </source>
</evidence>
<evidence type="ECO:0000256" key="5">
    <source>
        <dbReference type="ARBA" id="ARBA00022741"/>
    </source>
</evidence>
<sequence>MLARQIALLVGEDVWLRQQVDKIFSSKLLSAVVFYQENYPLFEVEFSTLHVPFNKARNQLGQEHRCIIYDARVGINLEALAIAVGTLQAGGVLVLLFNHWESLRSQIDQDSLRWNGLNQASKTPNFIHFFQKLVEKYRFPIYQQSLSLNPNLNFKVTPNTINIKQSLSLQPTLEQREIIEQILNAKQQIYVITAKRGRGKSALAGFLASHLDSVIMTAPNKSAVKILQKFSNKNLKFIAPDLLCEQIEKNPLQYQTQWLIIDEAAMLPIPLLQKLISNFFRIVCTTTVQSYEGTGRGFLLRFMQKNHRTLACFELCKPLRWRQDDTIEPFIDELLQVNAEDKLTKQPFQIESKINISEFSQQDLLIKNAFCEFYGLLVAAHYRTSPVDLRRLFDAENQFFTLAECDQKVIGGVWTVAEGNMQDLNLIKQIQLGVRRPRGNLVAQQLCHQMNLSQACKLQSKRISRIALLPAWQQKGIGQKLIEKVVENSQVDFISVSFGYTPELAKFWQKCGFNIVHVGENQEATSGCYSVIALRAVSKCGENFCQKAISHFKRNISLSFHCLAKYFATTSIDWCLREEDLISLQNFANFHRSLSTTLPAIRRLLRYVEADNSLLSDYCDAMMIAEKSNFTLGRKQTLSLYRQEVKEMLQKYHSIL</sequence>
<evidence type="ECO:0000259" key="10">
    <source>
        <dbReference type="PROSITE" id="PS51186"/>
    </source>
</evidence>
<evidence type="ECO:0000256" key="7">
    <source>
        <dbReference type="ARBA" id="ARBA00022884"/>
    </source>
</evidence>
<dbReference type="HAMAP" id="MF_01886">
    <property type="entry name" value="tRNA_acetyltr_TmcA"/>
    <property type="match status" value="1"/>
</dbReference>